<feature type="transmembrane region" description="Helical" evidence="1">
    <location>
        <begin position="186"/>
        <end position="211"/>
    </location>
</feature>
<protein>
    <recommendedName>
        <fullName evidence="4">Glucosyl transferase GtrII</fullName>
    </recommendedName>
</protein>
<dbReference type="AlphaFoldDB" id="A0A2G3EBA7"/>
<organism evidence="2 3">
    <name type="scientific">Pseudobutyrivibrio ruminis</name>
    <dbReference type="NCBI Taxonomy" id="46206"/>
    <lineage>
        <taxon>Bacteria</taxon>
        <taxon>Bacillati</taxon>
        <taxon>Bacillota</taxon>
        <taxon>Clostridia</taxon>
        <taxon>Lachnospirales</taxon>
        <taxon>Lachnospiraceae</taxon>
        <taxon>Pseudobutyrivibrio</taxon>
    </lineage>
</organism>
<feature type="transmembrane region" description="Helical" evidence="1">
    <location>
        <begin position="66"/>
        <end position="87"/>
    </location>
</feature>
<keyword evidence="3" id="KW-1185">Reference proteome</keyword>
<keyword evidence="1" id="KW-0812">Transmembrane</keyword>
<reference evidence="2" key="1">
    <citation type="submission" date="2017-10" db="EMBL/GenBank/DDBJ databases">
        <title>Resolving the taxonomy of Roseburia spp., Eubacterium rectale and Agathobacter spp. through phylogenomic analysis.</title>
        <authorList>
            <person name="Sheridan P.O."/>
            <person name="Walker A.W."/>
            <person name="Duncan S.H."/>
            <person name="Scott K.P."/>
            <person name="Toole P.W.O."/>
            <person name="Luis P."/>
            <person name="Flint H.J."/>
        </authorList>
    </citation>
    <scope>NUCLEOTIDE SEQUENCE [LARGE SCALE GENOMIC DNA]</scope>
    <source>
        <strain evidence="2">JK10</strain>
    </source>
</reference>
<feature type="transmembrane region" description="Helical" evidence="1">
    <location>
        <begin position="94"/>
        <end position="114"/>
    </location>
</feature>
<gene>
    <name evidence="2" type="ORF">CSX00_06165</name>
</gene>
<evidence type="ECO:0008006" key="4">
    <source>
        <dbReference type="Google" id="ProtNLM"/>
    </source>
</evidence>
<dbReference type="EMBL" id="PDYH01000020">
    <property type="protein sequence ID" value="PHU40351.1"/>
    <property type="molecule type" value="Genomic_DNA"/>
</dbReference>
<evidence type="ECO:0000313" key="2">
    <source>
        <dbReference type="EMBL" id="PHU40351.1"/>
    </source>
</evidence>
<keyword evidence="1" id="KW-1133">Transmembrane helix</keyword>
<dbReference type="RefSeq" id="WP_099413153.1">
    <property type="nucleotide sequence ID" value="NZ_PDYH01000020.1"/>
</dbReference>
<evidence type="ECO:0000256" key="1">
    <source>
        <dbReference type="SAM" id="Phobius"/>
    </source>
</evidence>
<feature type="transmembrane region" description="Helical" evidence="1">
    <location>
        <begin position="386"/>
        <end position="403"/>
    </location>
</feature>
<feature type="transmembrane region" description="Helical" evidence="1">
    <location>
        <begin position="126"/>
        <end position="146"/>
    </location>
</feature>
<feature type="transmembrane region" description="Helical" evidence="1">
    <location>
        <begin position="12"/>
        <end position="31"/>
    </location>
</feature>
<accession>A0A2G3EBA7</accession>
<feature type="transmembrane region" description="Helical" evidence="1">
    <location>
        <begin position="356"/>
        <end position="374"/>
    </location>
</feature>
<keyword evidence="1" id="KW-0472">Membrane</keyword>
<evidence type="ECO:0000313" key="3">
    <source>
        <dbReference type="Proteomes" id="UP000224317"/>
    </source>
</evidence>
<feature type="transmembrane region" description="Helical" evidence="1">
    <location>
        <begin position="289"/>
        <end position="306"/>
    </location>
</feature>
<comment type="caution">
    <text evidence="2">The sequence shown here is derived from an EMBL/GenBank/DDBJ whole genome shotgun (WGS) entry which is preliminary data.</text>
</comment>
<sequence length="499" mass="57523">MKKLFKKEQNYKWFLLLGYILLLSPFVYAVFYSMPANDDYALGVNWWGDNIIGEAFKRMAWNYMHWFGQSGVIAILIQVIINPLYWFQNAGHSFGIFMVIVFLAITIGTFIGIRRLVGMMSEKDNPIAHDVFTFLVAVIIFSCYYYNDVYNWWSGVPAYSLMMMFSVINCGNIVKYTQTKDRKDYIWMIVIGVITCSSLMNCVATGSFYLIYVFIRNWKDGDSFIKKAGPLLLYIISGIITVAAPGNYDRMEYERYFGYDVKDPQFIHSGIVTIKRVIYRGILTAANKPWILLIFMAIIFLGIYLRPEKKPRIAILVLSLVAVFASAFGAVYPYVLGSSKEFDSEFANRIYFVEDYIVFIGLAIIALRFGQWIAIQFDLNLKLKRLVVSYIALFVLAVGGTKLNPYSTAFVPVDIWRRADLIRETYYFWDDILDEIENSEDADVKVYRKEIDWCPYVYGVGLANNGISDWPIADDVFYCGCNQGVSRFFGKNSIELFLE</sequence>
<feature type="transmembrane region" description="Helical" evidence="1">
    <location>
        <begin position="158"/>
        <end position="174"/>
    </location>
</feature>
<feature type="transmembrane region" description="Helical" evidence="1">
    <location>
        <begin position="313"/>
        <end position="336"/>
    </location>
</feature>
<feature type="transmembrane region" description="Helical" evidence="1">
    <location>
        <begin position="231"/>
        <end position="248"/>
    </location>
</feature>
<name>A0A2G3EBA7_9FIRM</name>
<dbReference type="Proteomes" id="UP000224317">
    <property type="component" value="Unassembled WGS sequence"/>
</dbReference>
<proteinExistence type="predicted"/>